<evidence type="ECO:0000313" key="3">
    <source>
        <dbReference type="Proteomes" id="UP000034108"/>
    </source>
</evidence>
<keyword evidence="1" id="KW-1133">Transmembrane helix</keyword>
<feature type="transmembrane region" description="Helical" evidence="1">
    <location>
        <begin position="14"/>
        <end position="37"/>
    </location>
</feature>
<feature type="transmembrane region" description="Helical" evidence="1">
    <location>
        <begin position="90"/>
        <end position="115"/>
    </location>
</feature>
<proteinExistence type="predicted"/>
<sequence length="117" mass="13261">MGRFPVRLFLRDKFVISSLGAAVFVNVALWVYLLVAIKSAENIFLHYTIHFGVDLVGTYSNLLMLPLLGLVLILLNFTIAYFFYDNLKRLGLLMAAATPLIQVFLLVEGFFLAFLNR</sequence>
<name>A0A0G0VA89_9BACT</name>
<protein>
    <submittedName>
        <fullName evidence="2">Uncharacterized protein</fullName>
    </submittedName>
</protein>
<reference evidence="2 3" key="1">
    <citation type="journal article" date="2015" name="Nature">
        <title>rRNA introns, odd ribosomes, and small enigmatic genomes across a large radiation of phyla.</title>
        <authorList>
            <person name="Brown C.T."/>
            <person name="Hug L.A."/>
            <person name="Thomas B.C."/>
            <person name="Sharon I."/>
            <person name="Castelle C.J."/>
            <person name="Singh A."/>
            <person name="Wilkins M.J."/>
            <person name="Williams K.H."/>
            <person name="Banfield J.F."/>
        </authorList>
    </citation>
    <scope>NUCLEOTIDE SEQUENCE [LARGE SCALE GENOMIC DNA]</scope>
</reference>
<dbReference type="STRING" id="1619048.UU49_C0023G0011"/>
<keyword evidence="1" id="KW-0812">Transmembrane</keyword>
<evidence type="ECO:0000313" key="2">
    <source>
        <dbReference type="EMBL" id="KKR97839.1"/>
    </source>
</evidence>
<keyword evidence="1" id="KW-0472">Membrane</keyword>
<dbReference type="AlphaFoldDB" id="A0A0G0VA89"/>
<dbReference type="Proteomes" id="UP000034108">
    <property type="component" value="Unassembled WGS sequence"/>
</dbReference>
<comment type="caution">
    <text evidence="2">The sequence shown here is derived from an EMBL/GenBank/DDBJ whole genome shotgun (WGS) entry which is preliminary data.</text>
</comment>
<dbReference type="EMBL" id="LCAV01000023">
    <property type="protein sequence ID" value="KKR97839.1"/>
    <property type="molecule type" value="Genomic_DNA"/>
</dbReference>
<gene>
    <name evidence="2" type="ORF">UU49_C0023G0011</name>
</gene>
<organism evidence="2 3">
    <name type="scientific">Candidatus Magasanikbacteria bacterium GW2011_GWC2_41_17</name>
    <dbReference type="NCBI Taxonomy" id="1619048"/>
    <lineage>
        <taxon>Bacteria</taxon>
        <taxon>Candidatus Magasanikiibacteriota</taxon>
    </lineage>
</organism>
<evidence type="ECO:0000256" key="1">
    <source>
        <dbReference type="SAM" id="Phobius"/>
    </source>
</evidence>
<feature type="transmembrane region" description="Helical" evidence="1">
    <location>
        <begin position="58"/>
        <end position="84"/>
    </location>
</feature>
<accession>A0A0G0VA89</accession>